<dbReference type="EMBL" id="VUMU01000009">
    <property type="protein sequence ID" value="MST58307.1"/>
    <property type="molecule type" value="Genomic_DNA"/>
</dbReference>
<dbReference type="RefSeq" id="WP_154496487.1">
    <property type="nucleotide sequence ID" value="NZ_VUMU01000009.1"/>
</dbReference>
<dbReference type="Proteomes" id="UP000476055">
    <property type="component" value="Unassembled WGS sequence"/>
</dbReference>
<gene>
    <name evidence="1" type="ORF">FYJ59_08665</name>
</gene>
<evidence type="ECO:0008006" key="3">
    <source>
        <dbReference type="Google" id="ProtNLM"/>
    </source>
</evidence>
<dbReference type="AlphaFoldDB" id="A0A6L5YKX3"/>
<evidence type="ECO:0000313" key="1">
    <source>
        <dbReference type="EMBL" id="MST58307.1"/>
    </source>
</evidence>
<evidence type="ECO:0000313" key="2">
    <source>
        <dbReference type="Proteomes" id="UP000476055"/>
    </source>
</evidence>
<name>A0A6L5YKX3_9FIRM</name>
<reference evidence="1 2" key="1">
    <citation type="submission" date="2019-08" db="EMBL/GenBank/DDBJ databases">
        <title>In-depth cultivation of the pig gut microbiome towards novel bacterial diversity and tailored functional studies.</title>
        <authorList>
            <person name="Wylensek D."/>
            <person name="Hitch T.C.A."/>
            <person name="Clavel T."/>
        </authorList>
    </citation>
    <scope>NUCLEOTIDE SEQUENCE [LARGE SCALE GENOMIC DNA]</scope>
    <source>
        <strain evidence="1 2">WCA3-601-WT-6H</strain>
    </source>
</reference>
<proteinExistence type="predicted"/>
<organism evidence="1 2">
    <name type="scientific">Waltera intestinalis</name>
    <dbReference type="NCBI Taxonomy" id="2606635"/>
    <lineage>
        <taxon>Bacteria</taxon>
        <taxon>Bacillati</taxon>
        <taxon>Bacillota</taxon>
        <taxon>Clostridia</taxon>
        <taxon>Lachnospirales</taxon>
        <taxon>Lachnospiraceae</taxon>
        <taxon>Waltera</taxon>
    </lineage>
</organism>
<accession>A0A6L5YKX3</accession>
<keyword evidence="2" id="KW-1185">Reference proteome</keyword>
<protein>
    <recommendedName>
        <fullName evidence="3">Type 4 fimbrial biogenesis protein PilX N-terminal domain-containing protein</fullName>
    </recommendedName>
</protein>
<comment type="caution">
    <text evidence="1">The sequence shown here is derived from an EMBL/GenBank/DDBJ whole genome shotgun (WGS) entry which is preliminary data.</text>
</comment>
<sequence>MSNSSKKRQFGMNIGSASILLVFVILCLVSFAVLSIVSANADSRLSTRVLERTTAYYDACNQAEQSLAGMDNTLRRVYEASDSEDAYYDSVGHGKSYVIPISDLQSLQVTIEILYPLSADDTFYRITAWQVLNTEDLQ</sequence>